<evidence type="ECO:0000256" key="3">
    <source>
        <dbReference type="ARBA" id="ARBA00022490"/>
    </source>
</evidence>
<comment type="subcellular location">
    <subcellularLocation>
        <location evidence="2">Cytoplasm</location>
    </subcellularLocation>
    <subcellularLocation>
        <location evidence="1">Nucleus</location>
    </subcellularLocation>
</comment>
<feature type="region of interest" description="Disordered" evidence="9">
    <location>
        <begin position="1"/>
        <end position="29"/>
    </location>
</feature>
<dbReference type="Proteomes" id="UP000527355">
    <property type="component" value="Unassembled WGS sequence"/>
</dbReference>
<evidence type="ECO:0000259" key="10">
    <source>
        <dbReference type="PROSITE" id="PS01031"/>
    </source>
</evidence>
<evidence type="ECO:0000313" key="12">
    <source>
        <dbReference type="Proteomes" id="UP000527355"/>
    </source>
</evidence>
<feature type="compositionally biased region" description="Polar residues" evidence="9">
    <location>
        <begin position="13"/>
        <end position="29"/>
    </location>
</feature>
<dbReference type="PANTHER" id="PTHR47896:SF1">
    <property type="entry name" value="HEAT SHOCK PROTEIN BETA-9"/>
    <property type="match status" value="1"/>
</dbReference>
<dbReference type="InterPro" id="IPR042940">
    <property type="entry name" value="HSPB9"/>
</dbReference>
<evidence type="ECO:0000256" key="5">
    <source>
        <dbReference type="ARBA" id="ARBA00023242"/>
    </source>
</evidence>
<dbReference type="CDD" id="cd06481">
    <property type="entry name" value="ACD_HspB9_like"/>
    <property type="match status" value="1"/>
</dbReference>
<reference evidence="11 12" key="1">
    <citation type="journal article" date="2020" name="Nature">
        <title>Six reference-quality genomes reveal evolution of bat adaptations.</title>
        <authorList>
            <person name="Jebb D."/>
            <person name="Huang Z."/>
            <person name="Pippel M."/>
            <person name="Hughes G.M."/>
            <person name="Lavrichenko K."/>
            <person name="Devanna P."/>
            <person name="Winkler S."/>
            <person name="Jermiin L.S."/>
            <person name="Skirmuntt E.C."/>
            <person name="Katzourakis A."/>
            <person name="Burkitt-Gray L."/>
            <person name="Ray D.A."/>
            <person name="Sullivan K.A.M."/>
            <person name="Roscito J.G."/>
            <person name="Kirilenko B.M."/>
            <person name="Davalos L.M."/>
            <person name="Corthals A.P."/>
            <person name="Power M.L."/>
            <person name="Jones G."/>
            <person name="Ransome R.D."/>
            <person name="Dechmann D.K.N."/>
            <person name="Locatelli A.G."/>
            <person name="Puechmaille S.J."/>
            <person name="Fedrigo O."/>
            <person name="Jarvis E.D."/>
            <person name="Hiller M."/>
            <person name="Vernes S.C."/>
            <person name="Myers E.W."/>
            <person name="Teeling E.C."/>
        </authorList>
    </citation>
    <scope>NUCLEOTIDE SEQUENCE [LARGE SCALE GENOMIC DNA]</scope>
    <source>
        <strain evidence="11">MMyoMyo1</strain>
        <tissue evidence="11">Flight muscle</tissue>
    </source>
</reference>
<dbReference type="GO" id="GO:0005634">
    <property type="term" value="C:nucleus"/>
    <property type="evidence" value="ECO:0007669"/>
    <property type="project" value="UniProtKB-SubCell"/>
</dbReference>
<accession>A0A7J7T5K0</accession>
<comment type="similarity">
    <text evidence="7 8">Belongs to the small heat shock protein (HSP20) family.</text>
</comment>
<keyword evidence="4 11" id="KW-0346">Stress response</keyword>
<evidence type="ECO:0000256" key="9">
    <source>
        <dbReference type="SAM" id="MobiDB-lite"/>
    </source>
</evidence>
<keyword evidence="12" id="KW-1185">Reference proteome</keyword>
<comment type="caution">
    <text evidence="11">The sequence shown here is derived from an EMBL/GenBank/DDBJ whole genome shotgun (WGS) entry which is preliminary data.</text>
</comment>
<gene>
    <name evidence="11" type="ORF">mMyoMyo1_006530</name>
</gene>
<dbReference type="Pfam" id="PF00011">
    <property type="entry name" value="HSP20"/>
    <property type="match status" value="1"/>
</dbReference>
<organism evidence="11 12">
    <name type="scientific">Myotis myotis</name>
    <name type="common">Greater mouse-eared bat</name>
    <name type="synonym">Vespertilio myotis</name>
    <dbReference type="NCBI Taxonomy" id="51298"/>
    <lineage>
        <taxon>Eukaryota</taxon>
        <taxon>Metazoa</taxon>
        <taxon>Chordata</taxon>
        <taxon>Craniata</taxon>
        <taxon>Vertebrata</taxon>
        <taxon>Euteleostomi</taxon>
        <taxon>Mammalia</taxon>
        <taxon>Eutheria</taxon>
        <taxon>Laurasiatheria</taxon>
        <taxon>Chiroptera</taxon>
        <taxon>Yangochiroptera</taxon>
        <taxon>Vespertilionidae</taxon>
        <taxon>Myotis</taxon>
    </lineage>
</organism>
<dbReference type="FunFam" id="2.60.40.790:FF:000063">
    <property type="entry name" value="Heat shock protein beta-9"/>
    <property type="match status" value="1"/>
</dbReference>
<dbReference type="InterPro" id="IPR008978">
    <property type="entry name" value="HSP20-like_chaperone"/>
</dbReference>
<evidence type="ECO:0000313" key="11">
    <source>
        <dbReference type="EMBL" id="KAF6295840.1"/>
    </source>
</evidence>
<keyword evidence="3" id="KW-0963">Cytoplasm</keyword>
<dbReference type="InterPro" id="IPR002068">
    <property type="entry name" value="A-crystallin/Hsp20_dom"/>
</dbReference>
<dbReference type="VEuPathDB" id="HostDB:GeneID_118671516"/>
<name>A0A7J7T5K0_MYOMY</name>
<dbReference type="Gene3D" id="2.60.40.790">
    <property type="match status" value="1"/>
</dbReference>
<dbReference type="OrthoDB" id="8946669at2759"/>
<evidence type="ECO:0000256" key="2">
    <source>
        <dbReference type="ARBA" id="ARBA00004496"/>
    </source>
</evidence>
<dbReference type="GO" id="GO:0005737">
    <property type="term" value="C:cytoplasm"/>
    <property type="evidence" value="ECO:0007669"/>
    <property type="project" value="UniProtKB-SubCell"/>
</dbReference>
<dbReference type="PROSITE" id="PS01031">
    <property type="entry name" value="SHSP"/>
    <property type="match status" value="1"/>
</dbReference>
<feature type="domain" description="SHSP" evidence="10">
    <location>
        <begin position="36"/>
        <end position="150"/>
    </location>
</feature>
<protein>
    <recommendedName>
        <fullName evidence="6">Heat shock protein beta-9</fullName>
    </recommendedName>
</protein>
<evidence type="ECO:0000256" key="4">
    <source>
        <dbReference type="ARBA" id="ARBA00023016"/>
    </source>
</evidence>
<feature type="compositionally biased region" description="Basic residues" evidence="9">
    <location>
        <begin position="147"/>
        <end position="160"/>
    </location>
</feature>
<dbReference type="AlphaFoldDB" id="A0A7J7T5K0"/>
<dbReference type="EMBL" id="JABWUV010000017">
    <property type="protein sequence ID" value="KAF6295840.1"/>
    <property type="molecule type" value="Genomic_DNA"/>
</dbReference>
<sequence length="160" mass="17019">MQRVGSGLPKGSQVASQSPSTARTGRKNQVATLPVQQLGDDVSAVRSNIHVENGFKMKMDAQGFNPEELVVQVDGQCLTVTGQRQKESYGSDGSGYRMEQKLHRQVLLPPNLDPAGMTCCLTPSGQLCIRGQCGALPSAEAQTGHSSKLKSHRSKGSNLA</sequence>
<proteinExistence type="inferred from homology"/>
<evidence type="ECO:0000256" key="6">
    <source>
        <dbReference type="ARBA" id="ARBA00073536"/>
    </source>
</evidence>
<dbReference type="SUPFAM" id="SSF49764">
    <property type="entry name" value="HSP20-like chaperones"/>
    <property type="match status" value="1"/>
</dbReference>
<evidence type="ECO:0000256" key="1">
    <source>
        <dbReference type="ARBA" id="ARBA00004123"/>
    </source>
</evidence>
<evidence type="ECO:0000256" key="8">
    <source>
        <dbReference type="RuleBase" id="RU003616"/>
    </source>
</evidence>
<keyword evidence="5" id="KW-0539">Nucleus</keyword>
<feature type="region of interest" description="Disordered" evidence="9">
    <location>
        <begin position="139"/>
        <end position="160"/>
    </location>
</feature>
<evidence type="ECO:0000256" key="7">
    <source>
        <dbReference type="PROSITE-ProRule" id="PRU00285"/>
    </source>
</evidence>
<dbReference type="PANTHER" id="PTHR47896">
    <property type="entry name" value="HEAT SHOCK PROTEIN BETA-9"/>
    <property type="match status" value="1"/>
</dbReference>